<dbReference type="InterPro" id="IPR015332">
    <property type="entry name" value="CH2-like"/>
</dbReference>
<dbReference type="AlphaFoldDB" id="A0A9J7GM45"/>
<evidence type="ECO:0000313" key="6">
    <source>
        <dbReference type="Proteomes" id="UP001108280"/>
    </source>
</evidence>
<dbReference type="Proteomes" id="UP001108280">
    <property type="component" value="Chromosome 9"/>
</dbReference>
<feature type="chain" id="PRO_5039929680" evidence="5">
    <location>
        <begin position="18"/>
        <end position="114"/>
    </location>
</feature>
<evidence type="ECO:0000313" key="7">
    <source>
        <dbReference type="RefSeq" id="XP_027286925.1"/>
    </source>
</evidence>
<evidence type="ECO:0000256" key="3">
    <source>
        <dbReference type="ARBA" id="ARBA00022525"/>
    </source>
</evidence>
<reference evidence="6" key="1">
    <citation type="journal article" date="2018" name="Biotechnol. Bioeng.">
        <title>A reference genome of the Chinese hamster based on a hybrid assembly strategy.</title>
        <authorList>
            <person name="Rupp O."/>
            <person name="MacDonald M.L."/>
            <person name="Li S."/>
            <person name="Dhiman H."/>
            <person name="Polson S."/>
            <person name="Griep S."/>
            <person name="Heffner K."/>
            <person name="Hernandez I."/>
            <person name="Brinkrolf K."/>
            <person name="Jadhav V."/>
            <person name="Samoudi M."/>
            <person name="Hao H."/>
            <person name="Kingham B."/>
            <person name="Goesmann A."/>
            <person name="Betenbaugh M.J."/>
            <person name="Lewis N.E."/>
            <person name="Borth N."/>
            <person name="Lee K.H."/>
        </authorList>
    </citation>
    <scope>NUCLEOTIDE SEQUENCE [LARGE SCALE GENOMIC DNA]</scope>
    <source>
        <strain evidence="6">17A/GY</strain>
    </source>
</reference>
<evidence type="ECO:0000256" key="1">
    <source>
        <dbReference type="ARBA" id="ARBA00004613"/>
    </source>
</evidence>
<comment type="similarity">
    <text evidence="2">Belongs to the secretoglobin family.</text>
</comment>
<dbReference type="PANTHER" id="PTHR31708">
    <property type="entry name" value="ABPBG26-RELATED"/>
    <property type="match status" value="1"/>
</dbReference>
<evidence type="ECO:0000256" key="4">
    <source>
        <dbReference type="ARBA" id="ARBA00022729"/>
    </source>
</evidence>
<feature type="signal peptide" evidence="5">
    <location>
        <begin position="1"/>
        <end position="17"/>
    </location>
</feature>
<organism evidence="6 7">
    <name type="scientific">Cricetulus griseus</name>
    <name type="common">Chinese hamster</name>
    <name type="synonym">Cricetulus barabensis griseus</name>
    <dbReference type="NCBI Taxonomy" id="10029"/>
    <lineage>
        <taxon>Eukaryota</taxon>
        <taxon>Metazoa</taxon>
        <taxon>Chordata</taxon>
        <taxon>Craniata</taxon>
        <taxon>Vertebrata</taxon>
        <taxon>Euteleostomi</taxon>
        <taxon>Mammalia</taxon>
        <taxon>Eutheria</taxon>
        <taxon>Euarchontoglires</taxon>
        <taxon>Glires</taxon>
        <taxon>Rodentia</taxon>
        <taxon>Myomorpha</taxon>
        <taxon>Muroidea</taxon>
        <taxon>Cricetidae</taxon>
        <taxon>Cricetinae</taxon>
        <taxon>Cricetulus</taxon>
    </lineage>
</organism>
<dbReference type="PROSITE" id="PS51311">
    <property type="entry name" value="SCGB"/>
    <property type="match status" value="1"/>
</dbReference>
<dbReference type="InterPro" id="IPR016126">
    <property type="entry name" value="Secretoglobin"/>
</dbReference>
<name>A0A9J7GM45_CRIGR</name>
<keyword evidence="4 5" id="KW-0732">Signal</keyword>
<dbReference type="PANTHER" id="PTHR31708:SF0">
    <property type="entry name" value="ABPBG26-RELATED"/>
    <property type="match status" value="1"/>
</dbReference>
<sequence>MKGTLLLLALLVTGELGFQTTKACGPYFELYTTMVTGDKGVNNALISKFDPTAQERVAYDKLQECYNELGLKGKALDGAVLHEVTVQSPCKEYYAEDTVHKFVEFISNFASLVQ</sequence>
<dbReference type="GeneID" id="113837341"/>
<dbReference type="KEGG" id="cge:113837341"/>
<evidence type="ECO:0000256" key="2">
    <source>
        <dbReference type="ARBA" id="ARBA00008650"/>
    </source>
</evidence>
<protein>
    <submittedName>
        <fullName evidence="7">Androgen-binding protein homolog</fullName>
    </submittedName>
</protein>
<dbReference type="InterPro" id="IPR053723">
    <property type="entry name" value="Secretoglobin_Domain_sf"/>
</dbReference>
<keyword evidence="6" id="KW-1185">Reference proteome</keyword>
<evidence type="ECO:0000256" key="5">
    <source>
        <dbReference type="SAM" id="SignalP"/>
    </source>
</evidence>
<proteinExistence type="inferred from homology"/>
<dbReference type="Gene3D" id="1.20.920.50">
    <property type="match status" value="1"/>
</dbReference>
<dbReference type="SUPFAM" id="SSF48201">
    <property type="entry name" value="Uteroglobin-like"/>
    <property type="match status" value="1"/>
</dbReference>
<dbReference type="Pfam" id="PF09252">
    <property type="entry name" value="Feld-I_B"/>
    <property type="match status" value="1"/>
</dbReference>
<keyword evidence="3" id="KW-0964">Secreted</keyword>
<comment type="subcellular location">
    <subcellularLocation>
        <location evidence="1">Secreted</location>
    </subcellularLocation>
</comment>
<dbReference type="OrthoDB" id="9591489at2759"/>
<dbReference type="InterPro" id="IPR035960">
    <property type="entry name" value="Secretoglobin_sf"/>
</dbReference>
<accession>A0A9J7GM45</accession>
<gene>
    <name evidence="7" type="primary">LOC113837341</name>
</gene>
<dbReference type="GO" id="GO:0005615">
    <property type="term" value="C:extracellular space"/>
    <property type="evidence" value="ECO:0007669"/>
    <property type="project" value="InterPro"/>
</dbReference>
<dbReference type="RefSeq" id="XP_027286925.1">
    <property type="nucleotide sequence ID" value="XM_027431124.2"/>
</dbReference>
<reference evidence="7" key="3">
    <citation type="submission" date="2025-08" db="UniProtKB">
        <authorList>
            <consortium name="RefSeq"/>
        </authorList>
    </citation>
    <scope>IDENTIFICATION</scope>
    <source>
        <strain evidence="7">17A/GY</strain>
        <tissue evidence="7">Liver</tissue>
    </source>
</reference>
<reference evidence="6" key="2">
    <citation type="journal article" date="2020" name="Biotechnol. Bioeng.">
        <title>Chromosome-scale scaffolds for the Chinese hamster reference genome assembly to facilitate the study of the CHO epigenome.</title>
        <authorList>
            <person name="Hilliard W."/>
            <person name="MacDonald M."/>
            <person name="Lee K.H."/>
        </authorList>
    </citation>
    <scope>NUCLEOTIDE SEQUENCE [LARGE SCALE GENOMIC DNA]</scope>
    <source>
        <strain evidence="6">17A/GY</strain>
    </source>
</reference>